<proteinExistence type="predicted"/>
<protein>
    <submittedName>
        <fullName evidence="1">Major capsid protein</fullName>
    </submittedName>
</protein>
<name>A0A8S5N673_9CAUD</name>
<reference evidence="1" key="1">
    <citation type="journal article" date="2021" name="Proc. Natl. Acad. Sci. U.S.A.">
        <title>A Catalog of Tens of Thousands of Viruses from Human Metagenomes Reveals Hidden Associations with Chronic Diseases.</title>
        <authorList>
            <person name="Tisza M.J."/>
            <person name="Buck C.B."/>
        </authorList>
    </citation>
    <scope>NUCLEOTIDE SEQUENCE</scope>
    <source>
        <strain evidence="1">CtnFo11</strain>
    </source>
</reference>
<dbReference type="EMBL" id="BK015066">
    <property type="protein sequence ID" value="DAD89619.1"/>
    <property type="molecule type" value="Genomic_DNA"/>
</dbReference>
<sequence length="388" mass="42647">MALFDLVNFNGEVFDTVVRNTPNLRLNELLHCGAIVERGEYASMLPDQKGGNFITTLIKARLSGKTVNYDGKTDIDTEERGNYSMGRIVVGRAQGWTEKDFVSDISGDDYSAAAGEVAEFWDDVDQDTLLSTLKGVFSMNTGEGKNFVTKHTYDISANEDGTFGATTLNTGMQVALGDKKANFALVVMHSRTATILENLNLLEYMKYTDGNGIERNLPLATLNGRIVLVDDTMPTRQVDAKYKKSADATVQEGTTYYTVSGKEYKVVASPTGNPSESSYYEKVSDAYTEYTTYVLGNGAIEYTNCGVKVSSEMDRNPSKNGGETTLYSRQRKVFAPYGISWKNTSIVSPTAEELETGTNWEIAHNNSSDANATYPIKAINIMRIITRG</sequence>
<accession>A0A8S5N673</accession>
<organism evidence="1">
    <name type="scientific">Siphoviridae sp. ctnFo11</name>
    <dbReference type="NCBI Taxonomy" id="2826454"/>
    <lineage>
        <taxon>Viruses</taxon>
        <taxon>Duplodnaviria</taxon>
        <taxon>Heunggongvirae</taxon>
        <taxon>Uroviricota</taxon>
        <taxon>Caudoviricetes</taxon>
    </lineage>
</organism>
<evidence type="ECO:0000313" key="1">
    <source>
        <dbReference type="EMBL" id="DAD89619.1"/>
    </source>
</evidence>